<dbReference type="Pfam" id="PF00583">
    <property type="entry name" value="Acetyltransf_1"/>
    <property type="match status" value="1"/>
</dbReference>
<evidence type="ECO:0000256" key="1">
    <source>
        <dbReference type="SAM" id="MobiDB-lite"/>
    </source>
</evidence>
<dbReference type="SUPFAM" id="SSF55729">
    <property type="entry name" value="Acyl-CoA N-acyltransferases (Nat)"/>
    <property type="match status" value="1"/>
</dbReference>
<accession>A0A6A7BZW6</accession>
<dbReference type="PROSITE" id="PS51186">
    <property type="entry name" value="GNAT"/>
    <property type="match status" value="1"/>
</dbReference>
<evidence type="ECO:0000313" key="4">
    <source>
        <dbReference type="Proteomes" id="UP000799421"/>
    </source>
</evidence>
<evidence type="ECO:0000313" key="3">
    <source>
        <dbReference type="EMBL" id="KAF2860215.1"/>
    </source>
</evidence>
<dbReference type="Gene3D" id="3.40.630.30">
    <property type="match status" value="1"/>
</dbReference>
<dbReference type="GO" id="GO:0006048">
    <property type="term" value="P:UDP-N-acetylglucosamine biosynthetic process"/>
    <property type="evidence" value="ECO:0007669"/>
    <property type="project" value="UniProtKB-UniPathway"/>
</dbReference>
<dbReference type="InterPro" id="IPR000182">
    <property type="entry name" value="GNAT_dom"/>
</dbReference>
<dbReference type="Proteomes" id="UP000799421">
    <property type="component" value="Unassembled WGS sequence"/>
</dbReference>
<protein>
    <recommendedName>
        <fullName evidence="2">N-acetyltransferase domain-containing protein</fullName>
    </recommendedName>
</protein>
<keyword evidence="4" id="KW-1185">Reference proteome</keyword>
<dbReference type="OrthoDB" id="329272at2759"/>
<name>A0A6A7BZW6_9PEZI</name>
<feature type="region of interest" description="Disordered" evidence="1">
    <location>
        <begin position="92"/>
        <end position="126"/>
    </location>
</feature>
<proteinExistence type="predicted"/>
<dbReference type="UniPathway" id="UPA00113">
    <property type="reaction ID" value="UER00529"/>
</dbReference>
<dbReference type="AlphaFoldDB" id="A0A6A7BZW6"/>
<dbReference type="CDD" id="cd04301">
    <property type="entry name" value="NAT_SF"/>
    <property type="match status" value="1"/>
</dbReference>
<evidence type="ECO:0000259" key="2">
    <source>
        <dbReference type="PROSITE" id="PS51186"/>
    </source>
</evidence>
<sequence>MVFGGRSEFIDFIAPPGHSLNLYDRSKPPNDQPANDAADASKAISQGFIDAMVVRDDVFVKEQGVPRENELDEDDRRSFHWVAYASVASKNRPADGRRSSTSTKMPIGTIRLVPPPHTPHIPPGAKSAVHTDEAYIKLGRLAVLKDFRKAGISRLLIDTALTHARDHSSDVLPYCDPTRLEALRQSSGGGKEFDWNGLVLLHSQVGAKRVWERYGFKLDKEMGEWEEEGIPHVGMWKRLDVSGRRRSRQW</sequence>
<organism evidence="3 4">
    <name type="scientific">Piedraia hortae CBS 480.64</name>
    <dbReference type="NCBI Taxonomy" id="1314780"/>
    <lineage>
        <taxon>Eukaryota</taxon>
        <taxon>Fungi</taxon>
        <taxon>Dikarya</taxon>
        <taxon>Ascomycota</taxon>
        <taxon>Pezizomycotina</taxon>
        <taxon>Dothideomycetes</taxon>
        <taxon>Dothideomycetidae</taxon>
        <taxon>Capnodiales</taxon>
        <taxon>Piedraiaceae</taxon>
        <taxon>Piedraia</taxon>
    </lineage>
</organism>
<dbReference type="EMBL" id="MU005984">
    <property type="protein sequence ID" value="KAF2860215.1"/>
    <property type="molecule type" value="Genomic_DNA"/>
</dbReference>
<dbReference type="GO" id="GO:0016747">
    <property type="term" value="F:acyltransferase activity, transferring groups other than amino-acyl groups"/>
    <property type="evidence" value="ECO:0007669"/>
    <property type="project" value="InterPro"/>
</dbReference>
<feature type="domain" description="N-acetyltransferase" evidence="2">
    <location>
        <begin position="106"/>
        <end position="240"/>
    </location>
</feature>
<feature type="compositionally biased region" description="Pro residues" evidence="1">
    <location>
        <begin position="113"/>
        <end position="122"/>
    </location>
</feature>
<gene>
    <name evidence="3" type="ORF">K470DRAFT_247864</name>
</gene>
<reference evidence="3" key="1">
    <citation type="journal article" date="2020" name="Stud. Mycol.">
        <title>101 Dothideomycetes genomes: a test case for predicting lifestyles and emergence of pathogens.</title>
        <authorList>
            <person name="Haridas S."/>
            <person name="Albert R."/>
            <person name="Binder M."/>
            <person name="Bloem J."/>
            <person name="Labutti K."/>
            <person name="Salamov A."/>
            <person name="Andreopoulos B."/>
            <person name="Baker S."/>
            <person name="Barry K."/>
            <person name="Bills G."/>
            <person name="Bluhm B."/>
            <person name="Cannon C."/>
            <person name="Castanera R."/>
            <person name="Culley D."/>
            <person name="Daum C."/>
            <person name="Ezra D."/>
            <person name="Gonzalez J."/>
            <person name="Henrissat B."/>
            <person name="Kuo A."/>
            <person name="Liang C."/>
            <person name="Lipzen A."/>
            <person name="Lutzoni F."/>
            <person name="Magnuson J."/>
            <person name="Mondo S."/>
            <person name="Nolan M."/>
            <person name="Ohm R."/>
            <person name="Pangilinan J."/>
            <person name="Park H.-J."/>
            <person name="Ramirez L."/>
            <person name="Alfaro M."/>
            <person name="Sun H."/>
            <person name="Tritt A."/>
            <person name="Yoshinaga Y."/>
            <person name="Zwiers L.-H."/>
            <person name="Turgeon B."/>
            <person name="Goodwin S."/>
            <person name="Spatafora J."/>
            <person name="Crous P."/>
            <person name="Grigoriev I."/>
        </authorList>
    </citation>
    <scope>NUCLEOTIDE SEQUENCE</scope>
    <source>
        <strain evidence="3">CBS 480.64</strain>
    </source>
</reference>
<dbReference type="InterPro" id="IPR016181">
    <property type="entry name" value="Acyl_CoA_acyltransferase"/>
</dbReference>